<reference evidence="1" key="1">
    <citation type="journal article" date="2023" name="Nat. Commun.">
        <title>Genomic dissection of endemic carbapenem resistance reveals metallo-beta-lactamase dissemination through clonal, plasmid and integron transfer.</title>
        <authorList>
            <person name="Macesic N."/>
            <person name="Hawkey J."/>
            <person name="Vezina B."/>
            <person name="Wisniewski J.A."/>
            <person name="Cottingham H."/>
            <person name="Blakeway L.V."/>
            <person name="Harshegyi T."/>
            <person name="Pragastis K."/>
            <person name="Badoordeen G.Z."/>
            <person name="Dennison A."/>
            <person name="Spelman D.W."/>
            <person name="Jenney A.W.J."/>
            <person name="Peleg A.Y."/>
        </authorList>
    </citation>
    <scope>NUCLEOTIDE SEQUENCE</scope>
    <source>
        <strain evidence="1">CPO078</strain>
    </source>
</reference>
<dbReference type="EMBL" id="JARTTH020000001">
    <property type="protein sequence ID" value="MEC6053468.1"/>
    <property type="molecule type" value="Genomic_DNA"/>
</dbReference>
<accession>A0AB35WHR6</accession>
<evidence type="ECO:0000313" key="1">
    <source>
        <dbReference type="EMBL" id="MEC6053468.1"/>
    </source>
</evidence>
<dbReference type="AlphaFoldDB" id="A0AB35WHR6"/>
<proteinExistence type="predicted"/>
<reference evidence="1" key="2">
    <citation type="submission" date="2024-01" db="EMBL/GenBank/DDBJ databases">
        <authorList>
            <person name="Macesic N."/>
        </authorList>
    </citation>
    <scope>NUCLEOTIDE SEQUENCE</scope>
    <source>
        <strain evidence="1">CPO078</strain>
    </source>
</reference>
<dbReference type="RefSeq" id="WP_157835620.1">
    <property type="nucleotide sequence ID" value="NZ_CAXLPP010000001.1"/>
</dbReference>
<sequence length="58" mass="6661">MRWLFNYFKTITYSLFALSGTAVYGEIRSHDEIENALVLSFCDVLVHKNKAESCIFAP</sequence>
<protein>
    <submittedName>
        <fullName evidence="1">Uncharacterized protein</fullName>
    </submittedName>
</protein>
<comment type="caution">
    <text evidence="1">The sequence shown here is derived from an EMBL/GenBank/DDBJ whole genome shotgun (WGS) entry which is preliminary data.</text>
</comment>
<dbReference type="Proteomes" id="UP001175817">
    <property type="component" value="Unassembled WGS sequence"/>
</dbReference>
<gene>
    <name evidence="1" type="ORF">QAB24_023505</name>
</gene>
<organism evidence="1 2">
    <name type="scientific">Klebsiella michiganensis</name>
    <dbReference type="NCBI Taxonomy" id="1134687"/>
    <lineage>
        <taxon>Bacteria</taxon>
        <taxon>Pseudomonadati</taxon>
        <taxon>Pseudomonadota</taxon>
        <taxon>Gammaproteobacteria</taxon>
        <taxon>Enterobacterales</taxon>
        <taxon>Enterobacteriaceae</taxon>
        <taxon>Klebsiella/Raoultella group</taxon>
        <taxon>Klebsiella</taxon>
    </lineage>
</organism>
<name>A0AB35WHR6_9ENTR</name>
<evidence type="ECO:0000313" key="2">
    <source>
        <dbReference type="Proteomes" id="UP001175817"/>
    </source>
</evidence>